<protein>
    <recommendedName>
        <fullName evidence="3">Zinc ribbon domain-containing protein</fullName>
    </recommendedName>
</protein>
<dbReference type="STRING" id="1186196.SAMN04489841_1368"/>
<name>A0A1H9ES94_9EURY</name>
<dbReference type="RefSeq" id="WP_090615369.1">
    <property type="nucleotide sequence ID" value="NZ_FOFD01000002.1"/>
</dbReference>
<evidence type="ECO:0008006" key="3">
    <source>
        <dbReference type="Google" id="ProtNLM"/>
    </source>
</evidence>
<evidence type="ECO:0000313" key="1">
    <source>
        <dbReference type="EMBL" id="SEQ28485.1"/>
    </source>
</evidence>
<proteinExistence type="predicted"/>
<keyword evidence="2" id="KW-1185">Reference proteome</keyword>
<dbReference type="EMBL" id="FOFD01000002">
    <property type="protein sequence ID" value="SEQ28485.1"/>
    <property type="molecule type" value="Genomic_DNA"/>
</dbReference>
<organism evidence="1 2">
    <name type="scientific">Natrinema salaciae</name>
    <dbReference type="NCBI Taxonomy" id="1186196"/>
    <lineage>
        <taxon>Archaea</taxon>
        <taxon>Methanobacteriati</taxon>
        <taxon>Methanobacteriota</taxon>
        <taxon>Stenosarchaea group</taxon>
        <taxon>Halobacteria</taxon>
        <taxon>Halobacteriales</taxon>
        <taxon>Natrialbaceae</taxon>
        <taxon>Natrinema</taxon>
    </lineage>
</organism>
<sequence>MSYEQICDDCHKEFTASGDFCPFCGVPVDGDSSTIERRVTITEAPDGGLLVGEREIVEKIDDVCSELESLQDDVDNPQAKAALRAAIGNAWRASVLHRVAENSDIRMVTDTGSGKTSVLGPETDGFTRECGEKDV</sequence>
<evidence type="ECO:0000313" key="2">
    <source>
        <dbReference type="Proteomes" id="UP000199114"/>
    </source>
</evidence>
<dbReference type="Proteomes" id="UP000199114">
    <property type="component" value="Unassembled WGS sequence"/>
</dbReference>
<reference evidence="2" key="1">
    <citation type="submission" date="2016-10" db="EMBL/GenBank/DDBJ databases">
        <authorList>
            <person name="Varghese N."/>
            <person name="Submissions S."/>
        </authorList>
    </citation>
    <scope>NUCLEOTIDE SEQUENCE [LARGE SCALE GENOMIC DNA]</scope>
    <source>
        <strain evidence="2">DSM 25055</strain>
    </source>
</reference>
<dbReference type="AlphaFoldDB" id="A0A1H9ES94"/>
<gene>
    <name evidence="1" type="ORF">SAMN04489841_1368</name>
</gene>
<dbReference type="OrthoDB" id="203968at2157"/>
<accession>A0A1H9ES94</accession>